<evidence type="ECO:0000313" key="9">
    <source>
        <dbReference type="Proteomes" id="UP000191024"/>
    </source>
</evidence>
<keyword evidence="7" id="KW-0479">Metal-binding</keyword>
<keyword evidence="2 6" id="KW-0547">Nucleotide-binding</keyword>
<dbReference type="Proteomes" id="UP000191024">
    <property type="component" value="Chromosome C"/>
</dbReference>
<dbReference type="InterPro" id="IPR002698">
    <property type="entry name" value="FTHF_cligase"/>
</dbReference>
<keyword evidence="7" id="KW-0460">Magnesium</keyword>
<dbReference type="SUPFAM" id="SSF100950">
    <property type="entry name" value="NagB/RpiA/CoA transferase-like"/>
    <property type="match status" value="1"/>
</dbReference>
<dbReference type="PANTHER" id="PTHR23407:SF1">
    <property type="entry name" value="5-FORMYLTETRAHYDROFOLATE CYCLO-LIGASE"/>
    <property type="match status" value="1"/>
</dbReference>
<dbReference type="Pfam" id="PF01812">
    <property type="entry name" value="5-FTHF_cyc-lig"/>
    <property type="match status" value="1"/>
</dbReference>
<gene>
    <name evidence="8" type="ORF">LAMI_0C03290G</name>
</gene>
<feature type="binding site" evidence="6">
    <location>
        <position position="62"/>
    </location>
    <ligand>
        <name>substrate</name>
    </ligand>
</feature>
<dbReference type="GO" id="GO:0009396">
    <property type="term" value="P:folic acid-containing compound biosynthetic process"/>
    <property type="evidence" value="ECO:0007669"/>
    <property type="project" value="TreeGrafter"/>
</dbReference>
<dbReference type="AlphaFoldDB" id="A0A1G4J1T5"/>
<organism evidence="8 9">
    <name type="scientific">Lachancea mirantina</name>
    <dbReference type="NCBI Taxonomy" id="1230905"/>
    <lineage>
        <taxon>Eukaryota</taxon>
        <taxon>Fungi</taxon>
        <taxon>Dikarya</taxon>
        <taxon>Ascomycota</taxon>
        <taxon>Saccharomycotina</taxon>
        <taxon>Saccharomycetes</taxon>
        <taxon>Saccharomycetales</taxon>
        <taxon>Saccharomycetaceae</taxon>
        <taxon>Lachancea</taxon>
    </lineage>
</organism>
<comment type="catalytic activity">
    <reaction evidence="4 7">
        <text>(6S)-5-formyl-5,6,7,8-tetrahydrofolate + ATP = (6R)-5,10-methenyltetrahydrofolate + ADP + phosphate</text>
        <dbReference type="Rhea" id="RHEA:10488"/>
        <dbReference type="ChEBI" id="CHEBI:30616"/>
        <dbReference type="ChEBI" id="CHEBI:43474"/>
        <dbReference type="ChEBI" id="CHEBI:57455"/>
        <dbReference type="ChEBI" id="CHEBI:57457"/>
        <dbReference type="ChEBI" id="CHEBI:456216"/>
        <dbReference type="EC" id="6.3.3.2"/>
    </reaction>
</comment>
<dbReference type="NCBIfam" id="TIGR02727">
    <property type="entry name" value="MTHFS_bact"/>
    <property type="match status" value="1"/>
</dbReference>
<protein>
    <recommendedName>
        <fullName evidence="5 7">5-formyltetrahydrofolate cyclo-ligase</fullName>
        <ecNumber evidence="5 7">6.3.3.2</ecNumber>
    </recommendedName>
</protein>
<evidence type="ECO:0000256" key="4">
    <source>
        <dbReference type="ARBA" id="ARBA00036539"/>
    </source>
</evidence>
<name>A0A1G4J1T5_9SACH</name>
<accession>A0A1G4J1T5</accession>
<dbReference type="STRING" id="1230905.A0A1G4J1T5"/>
<evidence type="ECO:0000256" key="6">
    <source>
        <dbReference type="PIRSR" id="PIRSR006806-1"/>
    </source>
</evidence>
<evidence type="ECO:0000256" key="7">
    <source>
        <dbReference type="RuleBase" id="RU361279"/>
    </source>
</evidence>
<evidence type="ECO:0000256" key="2">
    <source>
        <dbReference type="ARBA" id="ARBA00022741"/>
    </source>
</evidence>
<keyword evidence="9" id="KW-1185">Reference proteome</keyword>
<dbReference type="GO" id="GO:0005524">
    <property type="term" value="F:ATP binding"/>
    <property type="evidence" value="ECO:0007669"/>
    <property type="project" value="UniProtKB-KW"/>
</dbReference>
<proteinExistence type="inferred from homology"/>
<dbReference type="InterPro" id="IPR024185">
    <property type="entry name" value="FTHF_cligase-like_sf"/>
</dbReference>
<evidence type="ECO:0000256" key="5">
    <source>
        <dbReference type="ARBA" id="ARBA00038966"/>
    </source>
</evidence>
<dbReference type="InterPro" id="IPR037171">
    <property type="entry name" value="NagB/RpiA_transferase-like"/>
</dbReference>
<dbReference type="GO" id="GO:0035999">
    <property type="term" value="P:tetrahydrofolate interconversion"/>
    <property type="evidence" value="ECO:0007669"/>
    <property type="project" value="TreeGrafter"/>
</dbReference>
<dbReference type="GO" id="GO:0046872">
    <property type="term" value="F:metal ion binding"/>
    <property type="evidence" value="ECO:0007669"/>
    <property type="project" value="UniProtKB-KW"/>
</dbReference>
<dbReference type="EMBL" id="LT598466">
    <property type="protein sequence ID" value="SCU83455.1"/>
    <property type="molecule type" value="Genomic_DNA"/>
</dbReference>
<dbReference type="PIRSF" id="PIRSF006806">
    <property type="entry name" value="FTHF_cligase"/>
    <property type="match status" value="1"/>
</dbReference>
<reference evidence="9" key="1">
    <citation type="submission" date="2016-03" db="EMBL/GenBank/DDBJ databases">
        <authorList>
            <person name="Devillers H."/>
        </authorList>
    </citation>
    <scope>NUCLEOTIDE SEQUENCE [LARGE SCALE GENOMIC DNA]</scope>
</reference>
<evidence type="ECO:0000256" key="3">
    <source>
        <dbReference type="ARBA" id="ARBA00022840"/>
    </source>
</evidence>
<evidence type="ECO:0000256" key="1">
    <source>
        <dbReference type="ARBA" id="ARBA00010638"/>
    </source>
</evidence>
<evidence type="ECO:0000313" key="8">
    <source>
        <dbReference type="EMBL" id="SCU83455.1"/>
    </source>
</evidence>
<feature type="binding site" evidence="6">
    <location>
        <position position="56"/>
    </location>
    <ligand>
        <name>substrate</name>
    </ligand>
</feature>
<comment type="similarity">
    <text evidence="1 7">Belongs to the 5-formyltetrahydrofolate cyclo-ligase family.</text>
</comment>
<keyword evidence="3 6" id="KW-0067">ATP-binding</keyword>
<comment type="cofactor">
    <cofactor evidence="7">
        <name>Mg(2+)</name>
        <dbReference type="ChEBI" id="CHEBI:18420"/>
    </cofactor>
</comment>
<dbReference type="EC" id="6.3.3.2" evidence="5 7"/>
<sequence length="220" mass="24691">MSSVINTNHSHKRVLRARLKSFLRQIPQTEINNQSAAVLEALKPLLADYKHIACFMSMDRGEVVTTPILKWLFQAGKTVYLPRCTSTDASGHINLRNTGKPHPHLTFHRMRSYAAVESLRPQGKYQLREPLLEIPHPLPPKLDVILVPGVAFSPQNGARMGHGAGFYDDFIHRTLHHHAQKPLLVGLALQQQLVQDIPMEQHDNCMDAVVSGDGSIHWVS</sequence>
<dbReference type="PANTHER" id="PTHR23407">
    <property type="entry name" value="ATPASE INHIBITOR/5-FORMYLTETRAHYDROFOLATE CYCLO-LIGASE"/>
    <property type="match status" value="1"/>
</dbReference>
<feature type="binding site" evidence="6">
    <location>
        <begin position="159"/>
        <end position="167"/>
    </location>
    <ligand>
        <name>ATP</name>
        <dbReference type="ChEBI" id="CHEBI:30616"/>
    </ligand>
</feature>
<dbReference type="GO" id="GO:0030272">
    <property type="term" value="F:5-formyltetrahydrofolate cyclo-ligase activity"/>
    <property type="evidence" value="ECO:0007669"/>
    <property type="project" value="UniProtKB-EC"/>
</dbReference>
<dbReference type="Gene3D" id="3.40.50.10420">
    <property type="entry name" value="NagB/RpiA/CoA transferase-like"/>
    <property type="match status" value="1"/>
</dbReference>
<dbReference type="OrthoDB" id="2015992at2759"/>
<dbReference type="GO" id="GO:0005739">
    <property type="term" value="C:mitochondrion"/>
    <property type="evidence" value="ECO:0007669"/>
    <property type="project" value="TreeGrafter"/>
</dbReference>
<feature type="binding site" evidence="6">
    <location>
        <begin position="12"/>
        <end position="16"/>
    </location>
    <ligand>
        <name>ATP</name>
        <dbReference type="ChEBI" id="CHEBI:30616"/>
    </ligand>
</feature>